<evidence type="ECO:0000313" key="3">
    <source>
        <dbReference type="EMBL" id="CAG5068268.1"/>
    </source>
</evidence>
<keyword evidence="1" id="KW-1133">Transmembrane helix</keyword>
<organism evidence="3 4">
    <name type="scientific">Dyadobacter linearis</name>
    <dbReference type="NCBI Taxonomy" id="2823330"/>
    <lineage>
        <taxon>Bacteria</taxon>
        <taxon>Pseudomonadati</taxon>
        <taxon>Bacteroidota</taxon>
        <taxon>Cytophagia</taxon>
        <taxon>Cytophagales</taxon>
        <taxon>Spirosomataceae</taxon>
        <taxon>Dyadobacter</taxon>
    </lineage>
</organism>
<keyword evidence="4" id="KW-1185">Reference proteome</keyword>
<dbReference type="EMBL" id="CAJRAU010000001">
    <property type="protein sequence ID" value="CAG5068268.1"/>
    <property type="molecule type" value="Genomic_DNA"/>
</dbReference>
<feature type="transmembrane region" description="Helical" evidence="1">
    <location>
        <begin position="140"/>
        <end position="158"/>
    </location>
</feature>
<keyword evidence="1" id="KW-0812">Transmembrane</keyword>
<dbReference type="Gene3D" id="1.10.3730.20">
    <property type="match status" value="1"/>
</dbReference>
<name>A0ABM8ULB8_9BACT</name>
<feature type="transmembrane region" description="Helical" evidence="1">
    <location>
        <begin position="85"/>
        <end position="104"/>
    </location>
</feature>
<dbReference type="SUPFAM" id="SSF103481">
    <property type="entry name" value="Multidrug resistance efflux transporter EmrE"/>
    <property type="match status" value="2"/>
</dbReference>
<feature type="domain" description="EamA" evidence="2">
    <location>
        <begin position="169"/>
        <end position="302"/>
    </location>
</feature>
<feature type="transmembrane region" description="Helical" evidence="1">
    <location>
        <begin position="229"/>
        <end position="248"/>
    </location>
</feature>
<dbReference type="InterPro" id="IPR037185">
    <property type="entry name" value="EmrE-like"/>
</dbReference>
<keyword evidence="1" id="KW-0472">Membrane</keyword>
<feature type="transmembrane region" description="Helical" evidence="1">
    <location>
        <begin position="203"/>
        <end position="223"/>
    </location>
</feature>
<dbReference type="PANTHER" id="PTHR22911:SF76">
    <property type="entry name" value="EAMA DOMAIN-CONTAINING PROTEIN"/>
    <property type="match status" value="1"/>
</dbReference>
<feature type="transmembrane region" description="Helical" evidence="1">
    <location>
        <begin position="29"/>
        <end position="50"/>
    </location>
</feature>
<feature type="transmembrane region" description="Helical" evidence="1">
    <location>
        <begin position="260"/>
        <end position="279"/>
    </location>
</feature>
<dbReference type="PANTHER" id="PTHR22911">
    <property type="entry name" value="ACYL-MALONYL CONDENSING ENZYME-RELATED"/>
    <property type="match status" value="1"/>
</dbReference>
<dbReference type="InterPro" id="IPR000620">
    <property type="entry name" value="EamA_dom"/>
</dbReference>
<dbReference type="Pfam" id="PF00892">
    <property type="entry name" value="EamA"/>
    <property type="match status" value="2"/>
</dbReference>
<evidence type="ECO:0000313" key="4">
    <source>
        <dbReference type="Proteomes" id="UP000679725"/>
    </source>
</evidence>
<comment type="caution">
    <text evidence="3">The sequence shown here is derived from an EMBL/GenBank/DDBJ whole genome shotgun (WGS) entry which is preliminary data.</text>
</comment>
<evidence type="ECO:0000256" key="1">
    <source>
        <dbReference type="SAM" id="Phobius"/>
    </source>
</evidence>
<feature type="transmembrane region" description="Helical" evidence="1">
    <location>
        <begin position="116"/>
        <end position="133"/>
    </location>
</feature>
<feature type="transmembrane region" description="Helical" evidence="1">
    <location>
        <begin position="56"/>
        <end position="73"/>
    </location>
</feature>
<feature type="domain" description="EamA" evidence="2">
    <location>
        <begin position="30"/>
        <end position="156"/>
    </location>
</feature>
<sequence length="319" mass="34860">MNSAKILPGLFNTTGQNLPCNIYIVNPKIALVVGLISISIFPVLVKWAPVSGITSAFYRMFFGFILILPYVFLTKKFTWPARSLWLPTILCGIIFASDIAVWNLSITLSSVTQATLLANLSPVWVGICSFFFLSDKPKSAFWAGTIVALAGTVVLIGFEHFTEMKLDAGFSLAMLSGILYAAYMLLSKLVLNKVDIVSFMTINMAASTIYLLAICLFFDQPLLGFTPSVWSVFVVQGLICQLIGWLALNYAVQKMDAKRVSLSLLSQAIVSGLFAWIFIDEQITLQMIAGGVIILAGIAITYQTKKQSPSAEKTNDGGY</sequence>
<dbReference type="Proteomes" id="UP000679725">
    <property type="component" value="Unassembled WGS sequence"/>
</dbReference>
<accession>A0ABM8ULB8</accession>
<proteinExistence type="predicted"/>
<evidence type="ECO:0000259" key="2">
    <source>
        <dbReference type="Pfam" id="PF00892"/>
    </source>
</evidence>
<gene>
    <name evidence="3" type="ORF">DYBT9623_00997</name>
</gene>
<feature type="transmembrane region" description="Helical" evidence="1">
    <location>
        <begin position="170"/>
        <end position="191"/>
    </location>
</feature>
<feature type="transmembrane region" description="Helical" evidence="1">
    <location>
        <begin position="285"/>
        <end position="302"/>
    </location>
</feature>
<reference evidence="3 4" key="1">
    <citation type="submission" date="2021-04" db="EMBL/GenBank/DDBJ databases">
        <authorList>
            <person name="Rodrigo-Torres L."/>
            <person name="Arahal R. D."/>
            <person name="Lucena T."/>
        </authorList>
    </citation>
    <scope>NUCLEOTIDE SEQUENCE [LARGE SCALE GENOMIC DNA]</scope>
    <source>
        <strain evidence="3 4">CECT 9623</strain>
    </source>
</reference>
<protein>
    <recommendedName>
        <fullName evidence="2">EamA domain-containing protein</fullName>
    </recommendedName>
</protein>